<accession>A0A239DQG5</accession>
<dbReference type="SUPFAM" id="SSF141868">
    <property type="entry name" value="EAL domain-like"/>
    <property type="match status" value="1"/>
</dbReference>
<proteinExistence type="predicted"/>
<dbReference type="InterPro" id="IPR043128">
    <property type="entry name" value="Rev_trsase/Diguanyl_cyclase"/>
</dbReference>
<dbReference type="Pfam" id="PF00990">
    <property type="entry name" value="GGDEF"/>
    <property type="match status" value="1"/>
</dbReference>
<dbReference type="PANTHER" id="PTHR44757:SF2">
    <property type="entry name" value="BIOFILM ARCHITECTURE MAINTENANCE PROTEIN MBAA"/>
    <property type="match status" value="1"/>
</dbReference>
<dbReference type="PROSITE" id="PS50887">
    <property type="entry name" value="GGDEF"/>
    <property type="match status" value="1"/>
</dbReference>
<dbReference type="Gene3D" id="3.30.70.270">
    <property type="match status" value="1"/>
</dbReference>
<reference evidence="4 5" key="1">
    <citation type="submission" date="2017-06" db="EMBL/GenBank/DDBJ databases">
        <authorList>
            <person name="Kim H.J."/>
            <person name="Triplett B.A."/>
        </authorList>
    </citation>
    <scope>NUCLEOTIDE SEQUENCE [LARGE SCALE GENOMIC DNA]</scope>
    <source>
        <strain evidence="4 5">U15</strain>
    </source>
</reference>
<dbReference type="Gene3D" id="3.20.20.450">
    <property type="entry name" value="EAL domain"/>
    <property type="match status" value="1"/>
</dbReference>
<dbReference type="PANTHER" id="PTHR44757">
    <property type="entry name" value="DIGUANYLATE CYCLASE DGCP"/>
    <property type="match status" value="1"/>
</dbReference>
<keyword evidence="1" id="KW-1133">Transmembrane helix</keyword>
<evidence type="ECO:0000259" key="3">
    <source>
        <dbReference type="PROSITE" id="PS50887"/>
    </source>
</evidence>
<dbReference type="EMBL" id="FZOT01000002">
    <property type="protein sequence ID" value="SNS34885.1"/>
    <property type="molecule type" value="Genomic_DNA"/>
</dbReference>
<dbReference type="NCBIfam" id="TIGR00254">
    <property type="entry name" value="GGDEF"/>
    <property type="match status" value="1"/>
</dbReference>
<feature type="domain" description="EAL" evidence="2">
    <location>
        <begin position="666"/>
        <end position="920"/>
    </location>
</feature>
<dbReference type="Proteomes" id="UP000198284">
    <property type="component" value="Unassembled WGS sequence"/>
</dbReference>
<feature type="transmembrane region" description="Helical" evidence="1">
    <location>
        <begin position="330"/>
        <end position="352"/>
    </location>
</feature>
<dbReference type="CDD" id="cd01949">
    <property type="entry name" value="GGDEF"/>
    <property type="match status" value="1"/>
</dbReference>
<dbReference type="InterPro" id="IPR000160">
    <property type="entry name" value="GGDEF_dom"/>
</dbReference>
<evidence type="ECO:0000313" key="5">
    <source>
        <dbReference type="Proteomes" id="UP000198284"/>
    </source>
</evidence>
<protein>
    <submittedName>
        <fullName evidence="4">Diguanylate cyclase (GGDEF) domain-containing protein</fullName>
    </submittedName>
</protein>
<dbReference type="Pfam" id="PF08448">
    <property type="entry name" value="PAS_4"/>
    <property type="match status" value="1"/>
</dbReference>
<keyword evidence="1" id="KW-0812">Transmembrane</keyword>
<keyword evidence="1" id="KW-0472">Membrane</keyword>
<dbReference type="SUPFAM" id="SSF55785">
    <property type="entry name" value="PYP-like sensor domain (PAS domain)"/>
    <property type="match status" value="1"/>
</dbReference>
<name>A0A239DQG5_9BURK</name>
<dbReference type="CDD" id="cd12914">
    <property type="entry name" value="PDC1_DGC_like"/>
    <property type="match status" value="1"/>
</dbReference>
<dbReference type="Gene3D" id="3.30.450.20">
    <property type="entry name" value="PAS domain"/>
    <property type="match status" value="2"/>
</dbReference>
<dbReference type="InterPro" id="IPR052155">
    <property type="entry name" value="Biofilm_reg_signaling"/>
</dbReference>
<dbReference type="InterPro" id="IPR035965">
    <property type="entry name" value="PAS-like_dom_sf"/>
</dbReference>
<organism evidence="4 5">
    <name type="scientific">Noviherbaspirillum humi</name>
    <dbReference type="NCBI Taxonomy" id="1688639"/>
    <lineage>
        <taxon>Bacteria</taxon>
        <taxon>Pseudomonadati</taxon>
        <taxon>Pseudomonadota</taxon>
        <taxon>Betaproteobacteria</taxon>
        <taxon>Burkholderiales</taxon>
        <taxon>Oxalobacteraceae</taxon>
        <taxon>Noviherbaspirillum</taxon>
    </lineage>
</organism>
<feature type="transmembrane region" description="Helical" evidence="1">
    <location>
        <begin position="212"/>
        <end position="229"/>
    </location>
</feature>
<feature type="transmembrane region" description="Helical" evidence="1">
    <location>
        <begin position="55"/>
        <end position="76"/>
    </location>
</feature>
<gene>
    <name evidence="4" type="ORF">SAMN06265795_102325</name>
</gene>
<dbReference type="CDD" id="cd12915">
    <property type="entry name" value="PDC2_DGC_like"/>
    <property type="match status" value="1"/>
</dbReference>
<dbReference type="PROSITE" id="PS50883">
    <property type="entry name" value="EAL"/>
    <property type="match status" value="1"/>
</dbReference>
<feature type="domain" description="GGDEF" evidence="3">
    <location>
        <begin position="524"/>
        <end position="657"/>
    </location>
</feature>
<evidence type="ECO:0000259" key="2">
    <source>
        <dbReference type="PROSITE" id="PS50883"/>
    </source>
</evidence>
<sequence>MTWNCGCNIWPHEWSNDIGPSLEATADVRFLNRFLEPNVRSRRIIIPRGSMGAVLFWPLAALLLALAGWSVLLANLRQDRAAIEGNALREATAFANSHAEYLSRTVESIDQVTLHVRYAWQQSQGKLHLDALNAQGLFPPSSYSYLAITDRDGRIVTSTLPELRGLEIGDRGYFRLQREADTDSVFIGEPVYGRGTGRQVLHVSRRLLDERGGFAGVVLVAVTLSYFTATYDPVVMGSLGFLGMSSNDGQERTMRVGHRVSAPGERFLMQAPANALLGGTGLLEGRRWFADGRARYVAWQAVYGYPLIAFAGLDREEVLAPYQRNADASMYYATLASLALLAFATIATVLSLRLAWRKQQVTVLQTTYRLATEAGTEGFYIAHPVRAADGGIADFEVMDCNRRGAEFFGSRREEFIGIRLSSCHPGEQGVRFLHLLTQAWHEGRKEAELPLASRRGDEPRWIALQALRAEDNLAVTLRDITDAKAHVAELEQRSNHDALTGLPNRHWVGLHVPQSIAAAAHSGATLAFLFIDLDGFKTVNDSMGHEAGDQVLRVAAKRLRLAVRPQDHVVRLGGDEFVVILEGIGSKEDAAQVAQRILQSFEERFHVAGATHAIGTSIGISLYPQDGGDVDTLLKHADVAMYSVKTTGKRNYRFYDQKFYDALMASLRQESELRHAIDHDQFVLHYQPRVDISTGVTSSMEALVRWAHPLRGLVEPSEFIPIAEDTGLILPLGELIIDKVCAQLAFWARSGQELVPVSVNVSPRQFSEANMATVIRSAIERNGLEPSLIEIELTESSMLTDTDELTETIAAIRGMGVKLLVDDFGTGYSSLSQLQRLDVDVLKVDRAFTAELGKTEQGKVFFTAIVTMAHALGMRVVAEGVESEAQLRILKSLRCDEIQGYFVSRPLPPTDTQPILPKWFLPSAL</sequence>
<dbReference type="InterPro" id="IPR029787">
    <property type="entry name" value="Nucleotide_cyclase"/>
</dbReference>
<evidence type="ECO:0000313" key="4">
    <source>
        <dbReference type="EMBL" id="SNS34885.1"/>
    </source>
</evidence>
<keyword evidence="5" id="KW-1185">Reference proteome</keyword>
<dbReference type="Pfam" id="PF00563">
    <property type="entry name" value="EAL"/>
    <property type="match status" value="1"/>
</dbReference>
<dbReference type="SMART" id="SM00052">
    <property type="entry name" value="EAL"/>
    <property type="match status" value="1"/>
</dbReference>
<dbReference type="AlphaFoldDB" id="A0A239DQG5"/>
<evidence type="ECO:0000256" key="1">
    <source>
        <dbReference type="SAM" id="Phobius"/>
    </source>
</evidence>
<dbReference type="SUPFAM" id="SSF55073">
    <property type="entry name" value="Nucleotide cyclase"/>
    <property type="match status" value="1"/>
</dbReference>
<dbReference type="SMART" id="SM00267">
    <property type="entry name" value="GGDEF"/>
    <property type="match status" value="1"/>
</dbReference>
<dbReference type="CDD" id="cd01948">
    <property type="entry name" value="EAL"/>
    <property type="match status" value="1"/>
</dbReference>
<dbReference type="InterPro" id="IPR001633">
    <property type="entry name" value="EAL_dom"/>
</dbReference>
<dbReference type="InterPro" id="IPR013656">
    <property type="entry name" value="PAS_4"/>
</dbReference>
<dbReference type="InterPro" id="IPR035919">
    <property type="entry name" value="EAL_sf"/>
</dbReference>